<dbReference type="InterPro" id="IPR038424">
    <property type="entry name" value="H_kinase_PdtaS_GAF_sf"/>
</dbReference>
<keyword evidence="7" id="KW-0067">ATP-binding</keyword>
<dbReference type="InterPro" id="IPR022066">
    <property type="entry name" value="PdtaS_GAF"/>
</dbReference>
<dbReference type="Gene3D" id="3.30.450.20">
    <property type="entry name" value="PAS domain"/>
    <property type="match status" value="1"/>
</dbReference>
<dbReference type="Pfam" id="PF07568">
    <property type="entry name" value="HisKA_2"/>
    <property type="match status" value="1"/>
</dbReference>
<dbReference type="SUPFAM" id="SSF55874">
    <property type="entry name" value="ATPase domain of HSP90 chaperone/DNA topoisomerase II/histidine kinase"/>
    <property type="match status" value="1"/>
</dbReference>
<dbReference type="PANTHER" id="PTHR41523">
    <property type="entry name" value="TWO-COMPONENT SYSTEM SENSOR PROTEIN"/>
    <property type="match status" value="1"/>
</dbReference>
<keyword evidence="4" id="KW-0808">Transferase</keyword>
<dbReference type="EMBL" id="MLCF01000146">
    <property type="protein sequence ID" value="OIV35517.1"/>
    <property type="molecule type" value="Genomic_DNA"/>
</dbReference>
<dbReference type="InterPro" id="IPR005467">
    <property type="entry name" value="His_kinase_dom"/>
</dbReference>
<proteinExistence type="predicted"/>
<dbReference type="SMART" id="SM00387">
    <property type="entry name" value="HATPase_c"/>
    <property type="match status" value="1"/>
</dbReference>
<dbReference type="RefSeq" id="WP_071658536.1">
    <property type="nucleotide sequence ID" value="NZ_MLCF01000146.1"/>
</dbReference>
<keyword evidence="6" id="KW-0418">Kinase</keyword>
<comment type="catalytic activity">
    <reaction evidence="1">
        <text>ATP + protein L-histidine = ADP + protein N-phospho-L-histidine.</text>
        <dbReference type="EC" id="2.7.13.3"/>
    </reaction>
</comment>
<dbReference type="OrthoDB" id="9767435at2"/>
<accession>A0A1J7BA93</accession>
<dbReference type="Gene3D" id="3.30.450.280">
    <property type="entry name" value="GAF domain"/>
    <property type="match status" value="1"/>
</dbReference>
<dbReference type="Proteomes" id="UP000243342">
    <property type="component" value="Unassembled WGS sequence"/>
</dbReference>
<dbReference type="PANTHER" id="PTHR41523:SF8">
    <property type="entry name" value="ETHYLENE RESPONSE SENSOR PROTEIN"/>
    <property type="match status" value="1"/>
</dbReference>
<dbReference type="SUPFAM" id="SSF55785">
    <property type="entry name" value="PYP-like sensor domain (PAS domain)"/>
    <property type="match status" value="1"/>
</dbReference>
<keyword evidence="5" id="KW-0547">Nucleotide-binding</keyword>
<dbReference type="SMART" id="SM00911">
    <property type="entry name" value="HWE_HK"/>
    <property type="match status" value="1"/>
</dbReference>
<comment type="caution">
    <text evidence="9">The sequence shown here is derived from an EMBL/GenBank/DDBJ whole genome shotgun (WGS) entry which is preliminary data.</text>
</comment>
<dbReference type="AlphaFoldDB" id="A0A1J7BA93"/>
<dbReference type="Pfam" id="PF02518">
    <property type="entry name" value="HATPase_c"/>
    <property type="match status" value="1"/>
</dbReference>
<protein>
    <recommendedName>
        <fullName evidence="2">histidine kinase</fullName>
        <ecNumber evidence="2">2.7.13.3</ecNumber>
    </recommendedName>
</protein>
<name>A0A1J7BA93_9ACTN</name>
<dbReference type="PROSITE" id="PS50109">
    <property type="entry name" value="HIS_KIN"/>
    <property type="match status" value="1"/>
</dbReference>
<dbReference type="Pfam" id="PF12282">
    <property type="entry name" value="GAF_PdtaS"/>
    <property type="match status" value="1"/>
</dbReference>
<reference evidence="9 10" key="1">
    <citation type="submission" date="2016-10" db="EMBL/GenBank/DDBJ databases">
        <title>Genome sequence of Streptomyces gilvigriseus MUSC 26.</title>
        <authorList>
            <person name="Lee L.-H."/>
            <person name="Ser H.-L."/>
        </authorList>
    </citation>
    <scope>NUCLEOTIDE SEQUENCE [LARGE SCALE GENOMIC DNA]</scope>
    <source>
        <strain evidence="9 10">MUSC 26</strain>
    </source>
</reference>
<dbReference type="InterPro" id="IPR011102">
    <property type="entry name" value="Sig_transdc_His_kinase_HWE"/>
</dbReference>
<evidence type="ECO:0000256" key="5">
    <source>
        <dbReference type="ARBA" id="ARBA00022741"/>
    </source>
</evidence>
<evidence type="ECO:0000256" key="4">
    <source>
        <dbReference type="ARBA" id="ARBA00022679"/>
    </source>
</evidence>
<dbReference type="STRING" id="1428644.BIV57_21215"/>
<evidence type="ECO:0000256" key="2">
    <source>
        <dbReference type="ARBA" id="ARBA00012438"/>
    </source>
</evidence>
<gene>
    <name evidence="9" type="ORF">BIV57_21215</name>
</gene>
<evidence type="ECO:0000256" key="6">
    <source>
        <dbReference type="ARBA" id="ARBA00022777"/>
    </source>
</evidence>
<dbReference type="InterPro" id="IPR035965">
    <property type="entry name" value="PAS-like_dom_sf"/>
</dbReference>
<organism evidence="9 10">
    <name type="scientific">Mangrovactinospora gilvigrisea</name>
    <dbReference type="NCBI Taxonomy" id="1428644"/>
    <lineage>
        <taxon>Bacteria</taxon>
        <taxon>Bacillati</taxon>
        <taxon>Actinomycetota</taxon>
        <taxon>Actinomycetes</taxon>
        <taxon>Kitasatosporales</taxon>
        <taxon>Streptomycetaceae</taxon>
        <taxon>Mangrovactinospora</taxon>
    </lineage>
</organism>
<dbReference type="InterPro" id="IPR011495">
    <property type="entry name" value="Sig_transdc_His_kin_sub2_dim/P"/>
</dbReference>
<dbReference type="GO" id="GO:0005524">
    <property type="term" value="F:ATP binding"/>
    <property type="evidence" value="ECO:0007669"/>
    <property type="project" value="UniProtKB-KW"/>
</dbReference>
<feature type="domain" description="Histidine kinase" evidence="8">
    <location>
        <begin position="294"/>
        <end position="490"/>
    </location>
</feature>
<keyword evidence="3" id="KW-0597">Phosphoprotein</keyword>
<evidence type="ECO:0000256" key="1">
    <source>
        <dbReference type="ARBA" id="ARBA00000085"/>
    </source>
</evidence>
<dbReference type="GO" id="GO:0004673">
    <property type="term" value="F:protein histidine kinase activity"/>
    <property type="evidence" value="ECO:0007669"/>
    <property type="project" value="UniProtKB-EC"/>
</dbReference>
<dbReference type="Pfam" id="PF08448">
    <property type="entry name" value="PAS_4"/>
    <property type="match status" value="1"/>
</dbReference>
<evidence type="ECO:0000313" key="9">
    <source>
        <dbReference type="EMBL" id="OIV35517.1"/>
    </source>
</evidence>
<evidence type="ECO:0000313" key="10">
    <source>
        <dbReference type="Proteomes" id="UP000243342"/>
    </source>
</evidence>
<keyword evidence="10" id="KW-1185">Reference proteome</keyword>
<evidence type="ECO:0000259" key="8">
    <source>
        <dbReference type="PROSITE" id="PS50109"/>
    </source>
</evidence>
<dbReference type="InterPro" id="IPR036890">
    <property type="entry name" value="HATPase_C_sf"/>
</dbReference>
<dbReference type="InterPro" id="IPR003594">
    <property type="entry name" value="HATPase_dom"/>
</dbReference>
<dbReference type="Gene3D" id="3.30.565.10">
    <property type="entry name" value="Histidine kinase-like ATPase, C-terminal domain"/>
    <property type="match status" value="1"/>
</dbReference>
<sequence>MNELVRDHTELSDDDLAHLHLLVAEWQLLADLSFADLVLWIPTVDGTRFVSVAQMRPNTGPTSYQDDMVGRLVPRGRRPMLDDALDEGRIVREGDPEWREQVPVRVESIPVRRGEKVLGVIARNTNLLTVRTPSRLELTYLESAANLAQMIAAGMFPFPGQEPRPGGAPRVGDGLIRLDEAGVVQYASPNALSSYHRLGHAADLVGHHLGRLTASLAPVSRKTVDPMGESLEAAVGGRVPRSGEAEGSDGIVRFRVIPLTPHGARIGSLVLVRDVTELRTRERELMSKDATIREIHHRVKNNLQTVAALLRLQARRGPDEARSALEEAMRRVTSIALVHDTLSQNLDDTVDFDEIVDRVLRMVAELAPGGVVRTRRTGRCGTLPADVATPLAMALTEVLQNALEHGFADLHAGGTGGTVEVTALRDRGRLRLSVIDDGAGLPADFDPDGSDSLGLQIVRTLVAGELGGKFEIVPAEVAGTRAVLDVPLPG</sequence>
<dbReference type="EC" id="2.7.13.3" evidence="2"/>
<evidence type="ECO:0000256" key="3">
    <source>
        <dbReference type="ARBA" id="ARBA00022553"/>
    </source>
</evidence>
<evidence type="ECO:0000256" key="7">
    <source>
        <dbReference type="ARBA" id="ARBA00022840"/>
    </source>
</evidence>
<dbReference type="InterPro" id="IPR013656">
    <property type="entry name" value="PAS_4"/>
</dbReference>